<keyword evidence="1" id="KW-0175">Coiled coil</keyword>
<evidence type="ECO:0008006" key="4">
    <source>
        <dbReference type="Google" id="ProtNLM"/>
    </source>
</evidence>
<name>A0A176S3I0_9GAMM</name>
<dbReference type="Proteomes" id="UP000076962">
    <property type="component" value="Unassembled WGS sequence"/>
</dbReference>
<dbReference type="Gene3D" id="3.90.20.10">
    <property type="match status" value="1"/>
</dbReference>
<protein>
    <recommendedName>
        <fullName evidence="4">DUF3782 domain-containing protein</fullName>
    </recommendedName>
</protein>
<keyword evidence="3" id="KW-1185">Reference proteome</keyword>
<dbReference type="EMBL" id="LUTY01000810">
    <property type="protein sequence ID" value="OAD22662.1"/>
    <property type="molecule type" value="Genomic_DNA"/>
</dbReference>
<organism evidence="2 3">
    <name type="scientific">Candidatus Thiomargarita nelsonii</name>
    <dbReference type="NCBI Taxonomy" id="1003181"/>
    <lineage>
        <taxon>Bacteria</taxon>
        <taxon>Pseudomonadati</taxon>
        <taxon>Pseudomonadota</taxon>
        <taxon>Gammaproteobacteria</taxon>
        <taxon>Thiotrichales</taxon>
        <taxon>Thiotrichaceae</taxon>
        <taxon>Thiomargarita</taxon>
    </lineage>
</organism>
<gene>
    <name evidence="2" type="ORF">THIOM_001523</name>
</gene>
<evidence type="ECO:0000313" key="3">
    <source>
        <dbReference type="Proteomes" id="UP000076962"/>
    </source>
</evidence>
<feature type="coiled-coil region" evidence="1">
    <location>
        <begin position="51"/>
        <end position="132"/>
    </location>
</feature>
<evidence type="ECO:0000313" key="2">
    <source>
        <dbReference type="EMBL" id="OAD22662.1"/>
    </source>
</evidence>
<evidence type="ECO:0000256" key="1">
    <source>
        <dbReference type="SAM" id="Coils"/>
    </source>
</evidence>
<comment type="caution">
    <text evidence="2">The sequence shown here is derived from an EMBL/GenBank/DDBJ whole genome shotgun (WGS) entry which is preliminary data.</text>
</comment>
<accession>A0A176S3I0</accession>
<sequence length="299" mass="35228">MKVAKKDLSHIREEVLTILPQLLREEPEVITAIEGIIARQFPRRDEFASLLKEIKLQREETSRQIKLQREETSRQIKLQREETSRQLEQTNRRIDLLGEEMNRRLEQMEQRIEQVEQRVDLLREEMNQRFDQVDQRFDQVHQDHLELKRRVIKLESGQKQILEKMTGFDAWLKVITGNLGTEKGQTLEDLFAIALRYGLKNPNIKPESIRLRQELMDVEGLVFRKNYGTEIDLIAENGKLTVFEVKATANIDDVDLFGMKIELVRLQNQDKEVQGILVSPGAGERIKKRCMEFRLELLD</sequence>
<proteinExistence type="predicted"/>
<reference evidence="2 3" key="1">
    <citation type="submission" date="2016-05" db="EMBL/GenBank/DDBJ databases">
        <title>Single-cell genome of chain-forming Candidatus Thiomargarita nelsonii and comparison to other large sulfur-oxidizing bacteria.</title>
        <authorList>
            <person name="Winkel M."/>
            <person name="Salman V."/>
            <person name="Woyke T."/>
            <person name="Schulz-Vogt H."/>
            <person name="Richter M."/>
            <person name="Flood B."/>
            <person name="Bailey J."/>
            <person name="Amann R."/>
            <person name="Mussmann M."/>
        </authorList>
    </citation>
    <scope>NUCLEOTIDE SEQUENCE [LARGE SCALE GENOMIC DNA]</scope>
    <source>
        <strain evidence="2 3">THI036</strain>
    </source>
</reference>
<dbReference type="AlphaFoldDB" id="A0A176S3I0"/>